<dbReference type="GO" id="GO:0008757">
    <property type="term" value="F:S-adenosylmethionine-dependent methyltransferase activity"/>
    <property type="evidence" value="ECO:0007669"/>
    <property type="project" value="InterPro"/>
</dbReference>
<dbReference type="KEGG" id="pbar:105422775"/>
<gene>
    <name evidence="3" type="primary">LOC105422775</name>
</gene>
<dbReference type="RefSeq" id="XP_011630583.1">
    <property type="nucleotide sequence ID" value="XM_011632281.2"/>
</dbReference>
<keyword evidence="2" id="KW-1185">Reference proteome</keyword>
<dbReference type="PANTHER" id="PTHR43861:SF1">
    <property type="entry name" value="TRANS-ACONITATE 2-METHYLTRANSFERASE"/>
    <property type="match status" value="1"/>
</dbReference>
<reference evidence="3" key="1">
    <citation type="submission" date="2025-08" db="UniProtKB">
        <authorList>
            <consortium name="RefSeq"/>
        </authorList>
    </citation>
    <scope>IDENTIFICATION</scope>
</reference>
<accession>A0A6I9VS88</accession>
<dbReference type="InterPro" id="IPR029063">
    <property type="entry name" value="SAM-dependent_MTases_sf"/>
</dbReference>
<proteinExistence type="predicted"/>
<dbReference type="Proteomes" id="UP000504615">
    <property type="component" value="Unplaced"/>
</dbReference>
<dbReference type="Pfam" id="PF08241">
    <property type="entry name" value="Methyltransf_11"/>
    <property type="match status" value="1"/>
</dbReference>
<evidence type="ECO:0000313" key="3">
    <source>
        <dbReference type="RefSeq" id="XP_011630583.1"/>
    </source>
</evidence>
<evidence type="ECO:0000313" key="2">
    <source>
        <dbReference type="Proteomes" id="UP000504615"/>
    </source>
</evidence>
<dbReference type="InterPro" id="IPR013216">
    <property type="entry name" value="Methyltransf_11"/>
</dbReference>
<protein>
    <submittedName>
        <fullName evidence="3">LOW QUALITY PROTEIN: juvenile hormone acid O-methyltransferase-like</fullName>
    </submittedName>
</protein>
<organism evidence="2 3">
    <name type="scientific">Pogonomyrmex barbatus</name>
    <name type="common">red harvester ant</name>
    <dbReference type="NCBI Taxonomy" id="144034"/>
    <lineage>
        <taxon>Eukaryota</taxon>
        <taxon>Metazoa</taxon>
        <taxon>Ecdysozoa</taxon>
        <taxon>Arthropoda</taxon>
        <taxon>Hexapoda</taxon>
        <taxon>Insecta</taxon>
        <taxon>Pterygota</taxon>
        <taxon>Neoptera</taxon>
        <taxon>Endopterygota</taxon>
        <taxon>Hymenoptera</taxon>
        <taxon>Apocrita</taxon>
        <taxon>Aculeata</taxon>
        <taxon>Formicoidea</taxon>
        <taxon>Formicidae</taxon>
        <taxon>Myrmicinae</taxon>
        <taxon>Pogonomyrmex</taxon>
    </lineage>
</organism>
<feature type="domain" description="Methyltransferase type 11" evidence="1">
    <location>
        <begin position="38"/>
        <end position="136"/>
    </location>
</feature>
<dbReference type="GeneID" id="105422775"/>
<evidence type="ECO:0000259" key="1">
    <source>
        <dbReference type="Pfam" id="PF08241"/>
    </source>
</evidence>
<dbReference type="PANTHER" id="PTHR43861">
    <property type="entry name" value="TRANS-ACONITATE 2-METHYLTRANSFERASE-RELATED"/>
    <property type="match status" value="1"/>
</dbReference>
<dbReference type="OrthoDB" id="8300214at2759"/>
<dbReference type="CDD" id="cd02440">
    <property type="entry name" value="AdoMet_MTases"/>
    <property type="match status" value="1"/>
</dbReference>
<name>A0A6I9VS88_9HYME</name>
<dbReference type="SUPFAM" id="SSF53335">
    <property type="entry name" value="S-adenosyl-L-methionine-dependent methyltransferases"/>
    <property type="match status" value="1"/>
</dbReference>
<sequence length="282" mass="32833">MEMPEEYVKANAMPRRDVLDIIEEFSSELSQIQDKCIDIGSGPGDITKDLLLPLLPHDVEVCTSYFTGADISQAMVNYARKNNSNERLSYIVLDIEGKMPNEQIGQYDYAMSFYCLHWPYDLSRAFENIFKLLRPNEKALVMFLGSHCLFEANVRLSQNPRYEFYLQDAHRYVSYFQRKMCKNMRASLRKMLEDIGFEILHCSKREKSSQYNNQQSLKNQILPVNPFLTRMPDDIKGEFMDNLISEILSQDTVSTPFESKNNELILKYYLLIAHVKKPQSAT</sequence>
<dbReference type="Gene3D" id="3.40.50.150">
    <property type="entry name" value="Vaccinia Virus protein VP39"/>
    <property type="match status" value="1"/>
</dbReference>
<dbReference type="AlphaFoldDB" id="A0A6I9VS88"/>